<name>A0A371IPE5_9FIRM</name>
<dbReference type="Proteomes" id="UP000319424">
    <property type="component" value="Unassembled WGS sequence"/>
</dbReference>
<keyword evidence="1" id="KW-0812">Transmembrane</keyword>
<evidence type="ECO:0000313" key="2">
    <source>
        <dbReference type="EMBL" id="RDY22355.1"/>
    </source>
</evidence>
<proteinExistence type="predicted"/>
<dbReference type="Proteomes" id="UP000093352">
    <property type="component" value="Unassembled WGS sequence"/>
</dbReference>
<gene>
    <name evidence="2" type="ORF">BBG48_000015</name>
    <name evidence="3" type="ORF">FL857_00745</name>
</gene>
<evidence type="ECO:0000256" key="1">
    <source>
        <dbReference type="SAM" id="Phobius"/>
    </source>
</evidence>
<comment type="caution">
    <text evidence="2">The sequence shown here is derived from an EMBL/GenBank/DDBJ whole genome shotgun (WGS) entry which is preliminary data.</text>
</comment>
<dbReference type="EMBL" id="VJXW01000001">
    <property type="protein sequence ID" value="TRW28798.1"/>
    <property type="molecule type" value="Genomic_DNA"/>
</dbReference>
<organism evidence="2 4">
    <name type="scientific">Criibacterium bergeronii</name>
    <dbReference type="NCBI Taxonomy" id="1871336"/>
    <lineage>
        <taxon>Bacteria</taxon>
        <taxon>Bacillati</taxon>
        <taxon>Bacillota</taxon>
        <taxon>Clostridia</taxon>
        <taxon>Peptostreptococcales</taxon>
        <taxon>Filifactoraceae</taxon>
        <taxon>Criibacterium</taxon>
    </lineage>
</organism>
<reference evidence="2" key="2">
    <citation type="submission" date="2018-07" db="EMBL/GenBank/DDBJ databases">
        <authorList>
            <person name="Quirk P.G."/>
            <person name="Krulwich T.A."/>
        </authorList>
    </citation>
    <scope>NUCLEOTIDE SEQUENCE</scope>
    <source>
        <strain evidence="2">CCRI-22567</strain>
    </source>
</reference>
<protein>
    <submittedName>
        <fullName evidence="2">Uncharacterized protein</fullName>
    </submittedName>
</protein>
<keyword evidence="1" id="KW-0472">Membrane</keyword>
<evidence type="ECO:0000313" key="4">
    <source>
        <dbReference type="Proteomes" id="UP000093352"/>
    </source>
</evidence>
<keyword evidence="4" id="KW-1185">Reference proteome</keyword>
<dbReference type="AlphaFoldDB" id="A0A371IPE5"/>
<evidence type="ECO:0000313" key="5">
    <source>
        <dbReference type="Proteomes" id="UP000319424"/>
    </source>
</evidence>
<dbReference type="EMBL" id="MBEW02000001">
    <property type="protein sequence ID" value="RDY22355.1"/>
    <property type="molecule type" value="Genomic_DNA"/>
</dbReference>
<sequence>MANLGTKKSRGRSILNGLKIGIAVILLFLFIVGLTFGILYFTNKNANKIINNEISKYKADQELKKASQAQGLGDKRVSELANYYLTMSNEDAANKLIEIKAKDKKSYEKIASSMNLINPRKSDEINAIIKKMTSKNDVIKSEYEAMQTELAKQGMDASTHYTSLGVRGAIDAISNELQQTMDYDKVANALGASQATFVARVLHYINPIYIDGIKNRLNPDFLREVEKQQEVYTEFLRKNVSQAKVYGNSEPKLAAASLQDIKKFKDEDLAVIFSNMNYLSAAKILNSFEDEKRMQSVISAIKNVEDYQINFDGSLSTVIASSIKILKNYNNDVDILKRAYEKMDSASLAAVIDALVNQNPTYKEYIIDPTRKFTISEEDMAVEAMKRMKPNLVAGVISELKNQNKVDKAAYLSRQIGIPEPNRAGGN</sequence>
<dbReference type="OrthoDB" id="1747026at2"/>
<keyword evidence="1" id="KW-1133">Transmembrane helix</keyword>
<reference evidence="2 4" key="1">
    <citation type="journal article" date="2016" name="Genome Announc.">
        <title>Draft Genome Sequence of Criibacterium bergeronii gen. nov., sp. nov., Strain CCRI-22567T, Isolated from a Vaginal Sample from a Woman with Bacterial Vaginosis.</title>
        <authorList>
            <person name="Maheux A.F."/>
            <person name="Berube E."/>
            <person name="Boudreau D.K."/>
            <person name="Raymond F."/>
            <person name="Corbeil J."/>
            <person name="Roy P.H."/>
            <person name="Boissinot M."/>
            <person name="Omar R.F."/>
        </authorList>
    </citation>
    <scope>NUCLEOTIDE SEQUENCE [LARGE SCALE GENOMIC DNA]</scope>
    <source>
        <strain evidence="2 4">CCRI-22567</strain>
    </source>
</reference>
<feature type="transmembrane region" description="Helical" evidence="1">
    <location>
        <begin position="20"/>
        <end position="41"/>
    </location>
</feature>
<evidence type="ECO:0000313" key="3">
    <source>
        <dbReference type="EMBL" id="TRW28798.1"/>
    </source>
</evidence>
<dbReference type="STRING" id="1871336.BBG48_00315"/>
<accession>A0A371IPE5</accession>
<reference evidence="3 5" key="3">
    <citation type="submission" date="2019-07" db="EMBL/GenBank/DDBJ databases">
        <title>Criibacterium bergeronii gen. nov., sp. nov. isolated from human clinical samples.</title>
        <authorList>
            <person name="Maheux A.F."/>
            <person name="Boudreau D.K."/>
            <person name="Berube E."/>
            <person name="Brodeur S."/>
            <person name="Bernard K.A."/>
            <person name="Abed J.Y."/>
            <person name="Ducrey E."/>
            <person name="Guay E.F."/>
            <person name="Raymond F."/>
            <person name="Corbeil J."/>
            <person name="Domingo M.-C."/>
            <person name="Roy P.H."/>
            <person name="Boissinot M."/>
            <person name="Tocheva E.I."/>
            <person name="Omar R.F."/>
        </authorList>
    </citation>
    <scope>NUCLEOTIDE SEQUENCE [LARGE SCALE GENOMIC DNA]</scope>
    <source>
        <strain evidence="3 5">CCRI-24246</strain>
    </source>
</reference>